<keyword evidence="1" id="KW-0240">DNA-directed RNA polymerase</keyword>
<evidence type="ECO:0000259" key="3">
    <source>
        <dbReference type="Pfam" id="PF13656"/>
    </source>
</evidence>
<evidence type="ECO:0000313" key="4">
    <source>
        <dbReference type="EMBL" id="PKI83217.1"/>
    </source>
</evidence>
<dbReference type="Pfam" id="PF13656">
    <property type="entry name" value="RNA_pol_L_2"/>
    <property type="match status" value="1"/>
</dbReference>
<dbReference type="Gene3D" id="3.30.1360.10">
    <property type="entry name" value="RNA polymerase, RBP11-like subunit"/>
    <property type="match status" value="1"/>
</dbReference>
<dbReference type="GO" id="GO:0006351">
    <property type="term" value="P:DNA-templated transcription"/>
    <property type="evidence" value="ECO:0007669"/>
    <property type="project" value="InterPro"/>
</dbReference>
<keyword evidence="2" id="KW-0804">Transcription</keyword>
<evidence type="ECO:0000313" key="5">
    <source>
        <dbReference type="Proteomes" id="UP000232875"/>
    </source>
</evidence>
<dbReference type="InterPro" id="IPR009025">
    <property type="entry name" value="RBP11-like_dimer"/>
</dbReference>
<dbReference type="EMBL" id="KZ454992">
    <property type="protein sequence ID" value="PKI83217.1"/>
    <property type="molecule type" value="Genomic_DNA"/>
</dbReference>
<accession>A0A2N1J9I6</accession>
<organism evidence="4 5">
    <name type="scientific">Malassezia vespertilionis</name>
    <dbReference type="NCBI Taxonomy" id="2020962"/>
    <lineage>
        <taxon>Eukaryota</taxon>
        <taxon>Fungi</taxon>
        <taxon>Dikarya</taxon>
        <taxon>Basidiomycota</taxon>
        <taxon>Ustilaginomycotina</taxon>
        <taxon>Malasseziomycetes</taxon>
        <taxon>Malasseziales</taxon>
        <taxon>Malasseziaceae</taxon>
        <taxon>Malassezia</taxon>
    </lineage>
</organism>
<name>A0A2N1J9I6_9BASI</name>
<dbReference type="STRING" id="2020962.A0A2N1J9I6"/>
<sequence length="79" mass="8692">MPDASANVIPHPSESKVHIRVQMVENTVSAVQAFAEALSNLYGLLETVQEEYTASLTDGQFERTETKPIPVSLRKEFSG</sequence>
<evidence type="ECO:0000256" key="2">
    <source>
        <dbReference type="ARBA" id="ARBA00023163"/>
    </source>
</evidence>
<dbReference type="OrthoDB" id="510325at2759"/>
<proteinExistence type="predicted"/>
<protein>
    <recommendedName>
        <fullName evidence="3">DNA-directed RNA polymerase RBP11-like dimerisation domain-containing protein</fullName>
    </recommendedName>
</protein>
<dbReference type="GO" id="GO:0046983">
    <property type="term" value="F:protein dimerization activity"/>
    <property type="evidence" value="ECO:0007669"/>
    <property type="project" value="InterPro"/>
</dbReference>
<dbReference type="GO" id="GO:0055029">
    <property type="term" value="C:nuclear DNA-directed RNA polymerase complex"/>
    <property type="evidence" value="ECO:0007669"/>
    <property type="project" value="UniProtKB-ARBA"/>
</dbReference>
<evidence type="ECO:0000256" key="1">
    <source>
        <dbReference type="ARBA" id="ARBA00022478"/>
    </source>
</evidence>
<keyword evidence="5" id="KW-1185">Reference proteome</keyword>
<dbReference type="AlphaFoldDB" id="A0A2N1J9I6"/>
<gene>
    <name evidence="4" type="ORF">MVES_002857</name>
</gene>
<dbReference type="InterPro" id="IPR036603">
    <property type="entry name" value="RBP11-like"/>
</dbReference>
<reference evidence="4 5" key="1">
    <citation type="submission" date="2017-10" db="EMBL/GenBank/DDBJ databases">
        <title>A novel species of cold-tolerant Malassezia isolated from bats.</title>
        <authorList>
            <person name="Lorch J.M."/>
            <person name="Palmer J.M."/>
            <person name="Vanderwolf K.J."/>
            <person name="Schmidt K.Z."/>
            <person name="Verant M.L."/>
            <person name="Weller T.J."/>
            <person name="Blehert D.S."/>
        </authorList>
    </citation>
    <scope>NUCLEOTIDE SEQUENCE [LARGE SCALE GENOMIC DNA]</scope>
    <source>
        <strain evidence="4 5">NWHC:44797-103</strain>
    </source>
</reference>
<feature type="domain" description="DNA-directed RNA polymerase RBP11-like dimerisation" evidence="3">
    <location>
        <begin position="9"/>
        <end position="50"/>
    </location>
</feature>
<dbReference type="Proteomes" id="UP000232875">
    <property type="component" value="Unassembled WGS sequence"/>
</dbReference>
<dbReference type="SUPFAM" id="SSF55257">
    <property type="entry name" value="RBP11-like subunits of RNA polymerase"/>
    <property type="match status" value="1"/>
</dbReference>